<sequence>MESARYGWVRVRVMRAGPYTAHVSVPTFAGGQILVPVQTFDLMSATGLAVEQLADVELMAMVNLSATVDTGVDPHGWRIPDGGERPGLPRPASPPQQAWDRSA</sequence>
<accession>A0ABP9L7U1</accession>
<comment type="caution">
    <text evidence="2">The sequence shown here is derived from an EMBL/GenBank/DDBJ whole genome shotgun (WGS) entry which is preliminary data.</text>
</comment>
<organism evidence="2 3">
    <name type="scientific">Streptomyces similanensis</name>
    <dbReference type="NCBI Taxonomy" id="1274988"/>
    <lineage>
        <taxon>Bacteria</taxon>
        <taxon>Bacillati</taxon>
        <taxon>Actinomycetota</taxon>
        <taxon>Actinomycetes</taxon>
        <taxon>Kitasatosporales</taxon>
        <taxon>Streptomycetaceae</taxon>
        <taxon>Streptomyces</taxon>
    </lineage>
</organism>
<name>A0ABP9L7U1_9ACTN</name>
<evidence type="ECO:0000313" key="3">
    <source>
        <dbReference type="Proteomes" id="UP001500124"/>
    </source>
</evidence>
<evidence type="ECO:0000256" key="1">
    <source>
        <dbReference type="SAM" id="MobiDB-lite"/>
    </source>
</evidence>
<gene>
    <name evidence="2" type="ORF">GCM10023336_55950</name>
</gene>
<reference evidence="3" key="1">
    <citation type="journal article" date="2019" name="Int. J. Syst. Evol. Microbiol.">
        <title>The Global Catalogue of Microorganisms (GCM) 10K type strain sequencing project: providing services to taxonomists for standard genome sequencing and annotation.</title>
        <authorList>
            <consortium name="The Broad Institute Genomics Platform"/>
            <consortium name="The Broad Institute Genome Sequencing Center for Infectious Disease"/>
            <person name="Wu L."/>
            <person name="Ma J."/>
        </authorList>
    </citation>
    <scope>NUCLEOTIDE SEQUENCE [LARGE SCALE GENOMIC DNA]</scope>
    <source>
        <strain evidence="3">JCM 18410</strain>
    </source>
</reference>
<dbReference type="EMBL" id="BAABKC010000087">
    <property type="protein sequence ID" value="GAA5070649.1"/>
    <property type="molecule type" value="Genomic_DNA"/>
</dbReference>
<keyword evidence="3" id="KW-1185">Reference proteome</keyword>
<evidence type="ECO:0000313" key="2">
    <source>
        <dbReference type="EMBL" id="GAA5070649.1"/>
    </source>
</evidence>
<dbReference type="Proteomes" id="UP001500124">
    <property type="component" value="Unassembled WGS sequence"/>
</dbReference>
<dbReference type="RefSeq" id="WP_345670838.1">
    <property type="nucleotide sequence ID" value="NZ_BAABKC010000087.1"/>
</dbReference>
<protein>
    <submittedName>
        <fullName evidence="2">Uncharacterized protein</fullName>
    </submittedName>
</protein>
<proteinExistence type="predicted"/>
<feature type="compositionally biased region" description="Basic and acidic residues" evidence="1">
    <location>
        <begin position="75"/>
        <end position="84"/>
    </location>
</feature>
<feature type="region of interest" description="Disordered" evidence="1">
    <location>
        <begin position="72"/>
        <end position="103"/>
    </location>
</feature>